<protein>
    <recommendedName>
        <fullName evidence="2">Knr4/Smi1-like domain-containing protein</fullName>
    </recommendedName>
</protein>
<reference evidence="3 4" key="1">
    <citation type="submission" date="2019-10" db="EMBL/GenBank/DDBJ databases">
        <title>Deinococcus sp. isolated from soil.</title>
        <authorList>
            <person name="Li Y."/>
            <person name="Wang J."/>
        </authorList>
    </citation>
    <scope>NUCLEOTIDE SEQUENCE [LARGE SCALE GENOMIC DNA]</scope>
    <source>
        <strain evidence="3 4">SDU3-2</strain>
    </source>
</reference>
<keyword evidence="4" id="KW-1185">Reference proteome</keyword>
<feature type="domain" description="Knr4/Smi1-like" evidence="2">
    <location>
        <begin position="18"/>
        <end position="134"/>
    </location>
</feature>
<gene>
    <name evidence="3" type="ORF">F8S09_16640</name>
</gene>
<sequence length="330" mass="36069">MDGLMDVLQTLDVATRPPATNAQLLHLGEALGSPLPASLAALYRAFDGQDASQTALVFRLLSLQEVQDLLQDGDDWSGLPAEARVFFADDHGNHAFVYLSGPLLGKVGLYDHDEPTAEPVFRSVPSFLTHLIASGNRRMHWEFRAMSRDYPARVDRHTTAELASDRALAAYYLETWQNSEDEEDRLAAVSTAMTLLPYQDTDQIIPFALDQGLGVVEHACIQLGLREWEAAVPTLHQVALDGFPNAQSAAISALGMIDVPAAGQALVDVLRRRAPTAQTWAAALALQQHGYTVVLETNGTGQMRARHDQPWVPFPDPPSSPLGEHQTDYS</sequence>
<dbReference type="EMBL" id="WBSL01000020">
    <property type="protein sequence ID" value="MPY68285.1"/>
    <property type="molecule type" value="Genomic_DNA"/>
</dbReference>
<dbReference type="SUPFAM" id="SSF48371">
    <property type="entry name" value="ARM repeat"/>
    <property type="match status" value="1"/>
</dbReference>
<evidence type="ECO:0000256" key="1">
    <source>
        <dbReference type="SAM" id="MobiDB-lite"/>
    </source>
</evidence>
<dbReference type="SUPFAM" id="SSF160631">
    <property type="entry name" value="SMI1/KNR4-like"/>
    <property type="match status" value="1"/>
</dbReference>
<dbReference type="Proteomes" id="UP000484842">
    <property type="component" value="Unassembled WGS sequence"/>
</dbReference>
<dbReference type="Pfam" id="PF13646">
    <property type="entry name" value="HEAT_2"/>
    <property type="match status" value="1"/>
</dbReference>
<dbReference type="InterPro" id="IPR037883">
    <property type="entry name" value="Knr4/Smi1-like_sf"/>
</dbReference>
<dbReference type="AlphaFoldDB" id="A0A7X1NYS9"/>
<dbReference type="InterPro" id="IPR016024">
    <property type="entry name" value="ARM-type_fold"/>
</dbReference>
<evidence type="ECO:0000259" key="2">
    <source>
        <dbReference type="SMART" id="SM00860"/>
    </source>
</evidence>
<accession>A0A7X1NYS9</accession>
<name>A0A7X1NYS9_9DEIO</name>
<dbReference type="InterPro" id="IPR018958">
    <property type="entry name" value="Knr4/Smi1-like_dom"/>
</dbReference>
<dbReference type="Gene3D" id="1.25.10.10">
    <property type="entry name" value="Leucine-rich Repeat Variant"/>
    <property type="match status" value="1"/>
</dbReference>
<dbReference type="Pfam" id="PF09346">
    <property type="entry name" value="SMI1_KNR4"/>
    <property type="match status" value="1"/>
</dbReference>
<dbReference type="InterPro" id="IPR011989">
    <property type="entry name" value="ARM-like"/>
</dbReference>
<dbReference type="SMART" id="SM00860">
    <property type="entry name" value="SMI1_KNR4"/>
    <property type="match status" value="1"/>
</dbReference>
<proteinExistence type="predicted"/>
<evidence type="ECO:0000313" key="3">
    <source>
        <dbReference type="EMBL" id="MPY68285.1"/>
    </source>
</evidence>
<feature type="region of interest" description="Disordered" evidence="1">
    <location>
        <begin position="305"/>
        <end position="330"/>
    </location>
</feature>
<comment type="caution">
    <text evidence="3">The sequence shown here is derived from an EMBL/GenBank/DDBJ whole genome shotgun (WGS) entry which is preliminary data.</text>
</comment>
<organism evidence="3 4">
    <name type="scientific">Deinococcus terrestris</name>
    <dbReference type="NCBI Taxonomy" id="2651870"/>
    <lineage>
        <taxon>Bacteria</taxon>
        <taxon>Thermotogati</taxon>
        <taxon>Deinococcota</taxon>
        <taxon>Deinococci</taxon>
        <taxon>Deinococcales</taxon>
        <taxon>Deinococcaceae</taxon>
        <taxon>Deinococcus</taxon>
    </lineage>
</organism>
<dbReference type="RefSeq" id="WP_152872581.1">
    <property type="nucleotide sequence ID" value="NZ_WBSL01000020.1"/>
</dbReference>
<evidence type="ECO:0000313" key="4">
    <source>
        <dbReference type="Proteomes" id="UP000484842"/>
    </source>
</evidence>